<evidence type="ECO:0000313" key="3">
    <source>
        <dbReference type="Proteomes" id="UP001529180"/>
    </source>
</evidence>
<feature type="compositionally biased region" description="Basic and acidic residues" evidence="1">
    <location>
        <begin position="35"/>
        <end position="59"/>
    </location>
</feature>
<dbReference type="Pfam" id="PF13770">
    <property type="entry name" value="DUF4169"/>
    <property type="match status" value="1"/>
</dbReference>
<proteinExistence type="predicted"/>
<organism evidence="2 3">
    <name type="scientific">Thalassospira aquimaris</name>
    <dbReference type="NCBI Taxonomy" id="3037796"/>
    <lineage>
        <taxon>Bacteria</taxon>
        <taxon>Pseudomonadati</taxon>
        <taxon>Pseudomonadota</taxon>
        <taxon>Alphaproteobacteria</taxon>
        <taxon>Rhodospirillales</taxon>
        <taxon>Thalassospiraceae</taxon>
        <taxon>Thalassospira</taxon>
    </lineage>
</organism>
<accession>A0ABT6GF95</accession>
<reference evidence="2 3" key="1">
    <citation type="submission" date="2023-03" db="EMBL/GenBank/DDBJ databases">
        <title>Strain FZY0004 represents a novel species in the genus Thalassospira isolated from seawater.</title>
        <authorList>
            <person name="Fu Z.-Y."/>
        </authorList>
    </citation>
    <scope>NUCLEOTIDE SEQUENCE [LARGE SCALE GENOMIC DNA]</scope>
    <source>
        <strain evidence="2 3">FZY0004</strain>
    </source>
</reference>
<evidence type="ECO:0000256" key="1">
    <source>
        <dbReference type="SAM" id="MobiDB-lite"/>
    </source>
</evidence>
<gene>
    <name evidence="2" type="ORF">P7680_17285</name>
</gene>
<comment type="caution">
    <text evidence="2">The sequence shown here is derived from an EMBL/GenBank/DDBJ whole genome shotgun (WGS) entry which is preliminary data.</text>
</comment>
<evidence type="ECO:0000313" key="2">
    <source>
        <dbReference type="EMBL" id="MDG4720761.1"/>
    </source>
</evidence>
<dbReference type="EMBL" id="JARSBO010000009">
    <property type="protein sequence ID" value="MDG4720761.1"/>
    <property type="molecule type" value="Genomic_DNA"/>
</dbReference>
<dbReference type="RefSeq" id="WP_114103135.1">
    <property type="nucleotide sequence ID" value="NZ_JARSBO010000009.1"/>
</dbReference>
<feature type="compositionally biased region" description="Basic and acidic residues" evidence="1">
    <location>
        <begin position="17"/>
        <end position="28"/>
    </location>
</feature>
<feature type="region of interest" description="Disordered" evidence="1">
    <location>
        <begin position="1"/>
        <end position="102"/>
    </location>
</feature>
<name>A0ABT6GF95_9PROT</name>
<dbReference type="InterPro" id="IPR025227">
    <property type="entry name" value="DUF4169"/>
</dbReference>
<protein>
    <submittedName>
        <fullName evidence="2">DUF4169 family protein</fullName>
    </submittedName>
</protein>
<sequence>MGDLVNLRQARKRKQRDQKAKKADENRIQHGRSRHERDLSDARNRAAEKHLDGHQRSSEEAGDNNGADTASTGAVESEVSHPDEPENVVSIFGNKKPGNDPA</sequence>
<dbReference type="Proteomes" id="UP001529180">
    <property type="component" value="Unassembled WGS sequence"/>
</dbReference>
<keyword evidence="3" id="KW-1185">Reference proteome</keyword>